<accession>A0ABQ5K606</accession>
<evidence type="ECO:0000313" key="3">
    <source>
        <dbReference type="Proteomes" id="UP001057375"/>
    </source>
</evidence>
<proteinExistence type="predicted"/>
<feature type="non-terminal residue" evidence="2">
    <location>
        <position position="100"/>
    </location>
</feature>
<evidence type="ECO:0000256" key="1">
    <source>
        <dbReference type="SAM" id="MobiDB-lite"/>
    </source>
</evidence>
<evidence type="ECO:0000313" key="2">
    <source>
        <dbReference type="EMBL" id="GKT27970.1"/>
    </source>
</evidence>
<feature type="non-terminal residue" evidence="2">
    <location>
        <position position="1"/>
    </location>
</feature>
<feature type="region of interest" description="Disordered" evidence="1">
    <location>
        <begin position="66"/>
        <end position="89"/>
    </location>
</feature>
<dbReference type="EMBL" id="BQXS01007530">
    <property type="protein sequence ID" value="GKT27970.1"/>
    <property type="molecule type" value="Genomic_DNA"/>
</dbReference>
<reference evidence="2" key="1">
    <citation type="submission" date="2022-03" db="EMBL/GenBank/DDBJ databases">
        <title>Draft genome sequence of Aduncisulcus paluster, a free-living microaerophilic Fornicata.</title>
        <authorList>
            <person name="Yuyama I."/>
            <person name="Kume K."/>
            <person name="Tamura T."/>
            <person name="Inagaki Y."/>
            <person name="Hashimoto T."/>
        </authorList>
    </citation>
    <scope>NUCLEOTIDE SEQUENCE</scope>
    <source>
        <strain evidence="2">NY0171</strain>
    </source>
</reference>
<keyword evidence="3" id="KW-1185">Reference proteome</keyword>
<gene>
    <name evidence="2" type="ORF">ADUPG1_004824</name>
</gene>
<protein>
    <submittedName>
        <fullName evidence="2">Uncharacterized protein</fullName>
    </submittedName>
</protein>
<sequence>CLLTWDAAICGDGHEIKYNGTHLSLKDMFIVAVGKEWGEMSWVAAQKKAQDVQRAQGKRRTRVNPQFPDISIIGTSEKEEEDDLTNSSMSAPHVLNPIIL</sequence>
<comment type="caution">
    <text evidence="2">The sequence shown here is derived from an EMBL/GenBank/DDBJ whole genome shotgun (WGS) entry which is preliminary data.</text>
</comment>
<organism evidence="2 3">
    <name type="scientific">Aduncisulcus paluster</name>
    <dbReference type="NCBI Taxonomy" id="2918883"/>
    <lineage>
        <taxon>Eukaryota</taxon>
        <taxon>Metamonada</taxon>
        <taxon>Carpediemonas-like organisms</taxon>
        <taxon>Aduncisulcus</taxon>
    </lineage>
</organism>
<dbReference type="Proteomes" id="UP001057375">
    <property type="component" value="Unassembled WGS sequence"/>
</dbReference>
<name>A0ABQ5K606_9EUKA</name>